<evidence type="ECO:0000259" key="9">
    <source>
        <dbReference type="PROSITE" id="PS50112"/>
    </source>
</evidence>
<dbReference type="SUPFAM" id="SSF55874">
    <property type="entry name" value="ATPase domain of HSP90 chaperone/DNA topoisomerase II/histidine kinase"/>
    <property type="match status" value="1"/>
</dbReference>
<dbReference type="SMART" id="SM00388">
    <property type="entry name" value="HisKA"/>
    <property type="match status" value="1"/>
</dbReference>
<feature type="domain" description="PAS" evidence="9">
    <location>
        <begin position="144"/>
        <end position="214"/>
    </location>
</feature>
<dbReference type="AlphaFoldDB" id="A0A0P8ADQ6"/>
<feature type="domain" description="Histidine kinase" evidence="8">
    <location>
        <begin position="294"/>
        <end position="511"/>
    </location>
</feature>
<evidence type="ECO:0000256" key="5">
    <source>
        <dbReference type="ARBA" id="ARBA00022777"/>
    </source>
</evidence>
<dbReference type="InterPro" id="IPR003594">
    <property type="entry name" value="HATPase_dom"/>
</dbReference>
<evidence type="ECO:0000256" key="2">
    <source>
        <dbReference type="ARBA" id="ARBA00012438"/>
    </source>
</evidence>
<feature type="domain" description="PAC" evidence="10">
    <location>
        <begin position="218"/>
        <end position="269"/>
    </location>
</feature>
<dbReference type="InterPro" id="IPR000700">
    <property type="entry name" value="PAS-assoc_C"/>
</dbReference>
<dbReference type="Proteomes" id="UP000050360">
    <property type="component" value="Unassembled WGS sequence"/>
</dbReference>
<dbReference type="InterPro" id="IPR003661">
    <property type="entry name" value="HisK_dim/P_dom"/>
</dbReference>
<keyword evidence="5 11" id="KW-0418">Kinase</keyword>
<dbReference type="Gene3D" id="3.30.450.20">
    <property type="entry name" value="PAS domain"/>
    <property type="match status" value="2"/>
</dbReference>
<feature type="domain" description="PAC" evidence="10">
    <location>
        <begin position="92"/>
        <end position="143"/>
    </location>
</feature>
<dbReference type="EC" id="2.7.13.3" evidence="2"/>
<dbReference type="GO" id="GO:0000155">
    <property type="term" value="F:phosphorelay sensor kinase activity"/>
    <property type="evidence" value="ECO:0007669"/>
    <property type="project" value="InterPro"/>
</dbReference>
<dbReference type="NCBIfam" id="TIGR00229">
    <property type="entry name" value="sensory_box"/>
    <property type="match status" value="2"/>
</dbReference>
<name>A0A0P8ADQ6_9EURY</name>
<dbReference type="InterPro" id="IPR004358">
    <property type="entry name" value="Sig_transdc_His_kin-like_C"/>
</dbReference>
<protein>
    <recommendedName>
        <fullName evidence="2">histidine kinase</fullName>
        <ecNumber evidence="2">2.7.13.3</ecNumber>
    </recommendedName>
</protein>
<feature type="domain" description="PAS" evidence="9">
    <location>
        <begin position="19"/>
        <end position="89"/>
    </location>
</feature>
<accession>A0A0P8ADQ6</accession>
<dbReference type="GO" id="GO:0006355">
    <property type="term" value="P:regulation of DNA-templated transcription"/>
    <property type="evidence" value="ECO:0007669"/>
    <property type="project" value="InterPro"/>
</dbReference>
<evidence type="ECO:0000256" key="7">
    <source>
        <dbReference type="ARBA" id="ARBA00023136"/>
    </source>
</evidence>
<evidence type="ECO:0000256" key="3">
    <source>
        <dbReference type="ARBA" id="ARBA00022553"/>
    </source>
</evidence>
<dbReference type="PANTHER" id="PTHR43711">
    <property type="entry name" value="TWO-COMPONENT HISTIDINE KINASE"/>
    <property type="match status" value="1"/>
</dbReference>
<keyword evidence="6" id="KW-0902">Two-component regulatory system</keyword>
<comment type="catalytic activity">
    <reaction evidence="1">
        <text>ATP + protein L-histidine = ADP + protein N-phospho-L-histidine.</text>
        <dbReference type="EC" id="2.7.13.3"/>
    </reaction>
</comment>
<evidence type="ECO:0000256" key="4">
    <source>
        <dbReference type="ARBA" id="ARBA00022679"/>
    </source>
</evidence>
<dbReference type="CDD" id="cd00130">
    <property type="entry name" value="PAS"/>
    <property type="match status" value="2"/>
</dbReference>
<dbReference type="EMBL" id="LKCM01000034">
    <property type="protein sequence ID" value="KPQ45012.1"/>
    <property type="molecule type" value="Genomic_DNA"/>
</dbReference>
<dbReference type="InterPro" id="IPR050736">
    <property type="entry name" value="Sensor_HK_Regulatory"/>
</dbReference>
<evidence type="ECO:0000256" key="1">
    <source>
        <dbReference type="ARBA" id="ARBA00000085"/>
    </source>
</evidence>
<dbReference type="PANTHER" id="PTHR43711:SF30">
    <property type="entry name" value="HISTIDINE KINASE"/>
    <property type="match status" value="1"/>
</dbReference>
<dbReference type="Pfam" id="PF00989">
    <property type="entry name" value="PAS"/>
    <property type="match status" value="1"/>
</dbReference>
<dbReference type="CDD" id="cd00082">
    <property type="entry name" value="HisKA"/>
    <property type="match status" value="1"/>
</dbReference>
<dbReference type="Gene3D" id="1.10.287.130">
    <property type="match status" value="1"/>
</dbReference>
<keyword evidence="7" id="KW-0472">Membrane</keyword>
<dbReference type="InterPro" id="IPR005467">
    <property type="entry name" value="His_kinase_dom"/>
</dbReference>
<dbReference type="InterPro" id="IPR036097">
    <property type="entry name" value="HisK_dim/P_sf"/>
</dbReference>
<dbReference type="InterPro" id="IPR013767">
    <property type="entry name" value="PAS_fold"/>
</dbReference>
<evidence type="ECO:0000313" key="11">
    <source>
        <dbReference type="EMBL" id="KPQ45012.1"/>
    </source>
</evidence>
<dbReference type="PROSITE" id="PS50113">
    <property type="entry name" value="PAC"/>
    <property type="match status" value="2"/>
</dbReference>
<dbReference type="SMART" id="SM00387">
    <property type="entry name" value="HATPase_c"/>
    <property type="match status" value="1"/>
</dbReference>
<dbReference type="InterPro" id="IPR001610">
    <property type="entry name" value="PAC"/>
</dbReference>
<dbReference type="SUPFAM" id="SSF47384">
    <property type="entry name" value="Homodimeric domain of signal transducing histidine kinase"/>
    <property type="match status" value="1"/>
</dbReference>
<evidence type="ECO:0000259" key="8">
    <source>
        <dbReference type="PROSITE" id="PS50109"/>
    </source>
</evidence>
<dbReference type="PROSITE" id="PS50109">
    <property type="entry name" value="HIS_KIN"/>
    <property type="match status" value="1"/>
</dbReference>
<organism evidence="11 12">
    <name type="scientific">Candidatus Methanoperedens nitratireducens</name>
    <dbReference type="NCBI Taxonomy" id="1392998"/>
    <lineage>
        <taxon>Archaea</taxon>
        <taxon>Methanobacteriati</taxon>
        <taxon>Methanobacteriota</taxon>
        <taxon>Stenosarchaea group</taxon>
        <taxon>Methanomicrobia</taxon>
        <taxon>Methanosarcinales</taxon>
        <taxon>ANME-2 cluster</taxon>
        <taxon>Candidatus Methanoperedentaceae</taxon>
        <taxon>Candidatus Methanoperedens</taxon>
    </lineage>
</organism>
<dbReference type="SUPFAM" id="SSF55785">
    <property type="entry name" value="PYP-like sensor domain (PAS domain)"/>
    <property type="match status" value="2"/>
</dbReference>
<evidence type="ECO:0000259" key="10">
    <source>
        <dbReference type="PROSITE" id="PS50113"/>
    </source>
</evidence>
<dbReference type="InterPro" id="IPR035965">
    <property type="entry name" value="PAS-like_dom_sf"/>
</dbReference>
<dbReference type="FunFam" id="3.30.565.10:FF:000006">
    <property type="entry name" value="Sensor histidine kinase WalK"/>
    <property type="match status" value="1"/>
</dbReference>
<keyword evidence="4" id="KW-0808">Transferase</keyword>
<dbReference type="InterPro" id="IPR000014">
    <property type="entry name" value="PAS"/>
</dbReference>
<reference evidence="11 12" key="1">
    <citation type="submission" date="2015-09" db="EMBL/GenBank/DDBJ databases">
        <title>A metagenomics-based metabolic model of nitrate-dependent anaerobic oxidation of methane by Methanoperedens-like archaea.</title>
        <authorList>
            <person name="Arshad A."/>
            <person name="Speth D.R."/>
            <person name="De Graaf R.M."/>
            <person name="Op Den Camp H.J."/>
            <person name="Jetten M.S."/>
            <person name="Welte C.U."/>
        </authorList>
    </citation>
    <scope>NUCLEOTIDE SEQUENCE [LARGE SCALE GENOMIC DNA]</scope>
</reference>
<dbReference type="Pfam" id="PF13426">
    <property type="entry name" value="PAS_9"/>
    <property type="match status" value="1"/>
</dbReference>
<dbReference type="Pfam" id="PF00512">
    <property type="entry name" value="HisKA"/>
    <property type="match status" value="1"/>
</dbReference>
<gene>
    <name evidence="11" type="ORF">MPEBLZ_00397</name>
</gene>
<dbReference type="FunFam" id="1.10.287.130:FF:000001">
    <property type="entry name" value="Two-component sensor histidine kinase"/>
    <property type="match status" value="1"/>
</dbReference>
<proteinExistence type="predicted"/>
<dbReference type="SMART" id="SM00091">
    <property type="entry name" value="PAS"/>
    <property type="match status" value="2"/>
</dbReference>
<dbReference type="Pfam" id="PF02518">
    <property type="entry name" value="HATPase_c"/>
    <property type="match status" value="1"/>
</dbReference>
<evidence type="ECO:0000313" key="12">
    <source>
        <dbReference type="Proteomes" id="UP000050360"/>
    </source>
</evidence>
<dbReference type="PROSITE" id="PS50112">
    <property type="entry name" value="PAS"/>
    <property type="match status" value="2"/>
</dbReference>
<sequence length="519" mass="59061">MVTKDISEKKKLEISLKDSEAKYRDLFENAQDAMYTLDMNGTFLAMNNVGIDALGATKDEIIGSNLSEWLTPESMEIARKRLKEYSNGIHKGPMVYEMVRKDGEHIWVEVKNRFIRDGERITGTHGIARDITEKIRLEHQLKESEARYRDLFENADYPMYTIDMNGIFQSINNAGCRILEAGKEKIIGTHIVNWLTPESLESAKQRIKKHLSSVSIEEPVIYELVCNNGEHRWAEIRTRPIKEGNRITGIHGIGRDITEKIKLEQKLKDYRVKLERSYEELLEADNVKTEFISNITHELLTPLTSIGGFVELLDDETMGKVNVEQKKSLEIILRNSDRLIKLIKELLDTSNLENNKLGLQFGLVSLNSILSKTIQDIHPQANDKQIIIIKDIQQLPEIWGDEERLLQVIMNLLINAIKFTPHTGKITIKAKEDSEHVKISISDTGIGIPADKLNSIFERFYQVDGSAKRKYGGAGLGLSICKSIIDKHYGKIWAQSDGKGSTFHILLPKLKNKEGENNV</sequence>
<evidence type="ECO:0000256" key="6">
    <source>
        <dbReference type="ARBA" id="ARBA00023012"/>
    </source>
</evidence>
<dbReference type="Gene3D" id="3.30.565.10">
    <property type="entry name" value="Histidine kinase-like ATPase, C-terminal domain"/>
    <property type="match status" value="1"/>
</dbReference>
<dbReference type="InterPro" id="IPR036890">
    <property type="entry name" value="HATPase_C_sf"/>
</dbReference>
<dbReference type="PRINTS" id="PR00344">
    <property type="entry name" value="BCTRLSENSOR"/>
</dbReference>
<dbReference type="SMART" id="SM00086">
    <property type="entry name" value="PAC"/>
    <property type="match status" value="2"/>
</dbReference>
<keyword evidence="3" id="KW-0597">Phosphoprotein</keyword>
<dbReference type="CDD" id="cd16922">
    <property type="entry name" value="HATPase_EvgS-ArcB-TorS-like"/>
    <property type="match status" value="1"/>
</dbReference>
<comment type="caution">
    <text evidence="11">The sequence shown here is derived from an EMBL/GenBank/DDBJ whole genome shotgun (WGS) entry which is preliminary data.</text>
</comment>